<dbReference type="STRING" id="273121.WS1536"/>
<keyword evidence="2" id="KW-0479">Metal-binding</keyword>
<dbReference type="KEGG" id="wsu:WS1536"/>
<dbReference type="InterPro" id="IPR051156">
    <property type="entry name" value="Mito/Outer_Membr_Metalloprot"/>
</dbReference>
<evidence type="ECO:0000256" key="7">
    <source>
        <dbReference type="SAM" id="Phobius"/>
    </source>
</evidence>
<comment type="similarity">
    <text evidence="6">Belongs to the peptidase M48 family.</text>
</comment>
<organism evidence="11">
    <name type="scientific">Wolinella succinogenes (strain ATCC 29543 / DSM 1740 / CCUG 13145 / JCM 31913 / LMG 7466 / NCTC 11488 / FDC 602W)</name>
    <name type="common">Vibrio succinogenes</name>
    <dbReference type="NCBI Taxonomy" id="273121"/>
    <lineage>
        <taxon>Bacteria</taxon>
        <taxon>Pseudomonadati</taxon>
        <taxon>Campylobacterota</taxon>
        <taxon>Epsilonproteobacteria</taxon>
        <taxon>Campylobacterales</taxon>
        <taxon>Helicobacteraceae</taxon>
        <taxon>Wolinella</taxon>
    </lineage>
</organism>
<keyword evidence="4 6" id="KW-0862">Zinc</keyword>
<evidence type="ECO:0000313" key="10">
    <source>
        <dbReference type="EMBL" id="CAE10580.1"/>
    </source>
</evidence>
<dbReference type="AlphaFoldDB" id="Q7MRA4"/>
<evidence type="ECO:0000256" key="1">
    <source>
        <dbReference type="ARBA" id="ARBA00022670"/>
    </source>
</evidence>
<evidence type="ECO:0000256" key="3">
    <source>
        <dbReference type="ARBA" id="ARBA00022801"/>
    </source>
</evidence>
<dbReference type="InterPro" id="IPR055518">
    <property type="entry name" value="DUF7092"/>
</dbReference>
<comment type="cofactor">
    <cofactor evidence="6">
        <name>Zn(2+)</name>
        <dbReference type="ChEBI" id="CHEBI:29105"/>
    </cofactor>
    <text evidence="6">Binds 1 zinc ion per subunit.</text>
</comment>
<keyword evidence="11" id="KW-1185">Reference proteome</keyword>
<dbReference type="Gene3D" id="3.30.2010.10">
    <property type="entry name" value="Metalloproteases ('zincins'), catalytic domain"/>
    <property type="match status" value="1"/>
</dbReference>
<evidence type="ECO:0000313" key="11">
    <source>
        <dbReference type="Proteomes" id="UP000000422"/>
    </source>
</evidence>
<evidence type="ECO:0000259" key="8">
    <source>
        <dbReference type="Pfam" id="PF01435"/>
    </source>
</evidence>
<dbReference type="GO" id="GO:0051603">
    <property type="term" value="P:proteolysis involved in protein catabolic process"/>
    <property type="evidence" value="ECO:0007669"/>
    <property type="project" value="TreeGrafter"/>
</dbReference>
<dbReference type="HOGENOM" id="CLU_029002_0_1_7"/>
<feature type="domain" description="Peptidase M48" evidence="8">
    <location>
        <begin position="159"/>
        <end position="327"/>
    </location>
</feature>
<dbReference type="GO" id="GO:0004222">
    <property type="term" value="F:metalloendopeptidase activity"/>
    <property type="evidence" value="ECO:0007669"/>
    <property type="project" value="InterPro"/>
</dbReference>
<keyword evidence="7" id="KW-1133">Transmembrane helix</keyword>
<accession>Q7MRA4</accession>
<dbReference type="EMBL" id="BX571661">
    <property type="protein sequence ID" value="CAE10580.1"/>
    <property type="molecule type" value="Genomic_DNA"/>
</dbReference>
<keyword evidence="3 6" id="KW-0378">Hydrolase</keyword>
<gene>
    <name evidence="10" type="ordered locus">WS1536</name>
</gene>
<dbReference type="PANTHER" id="PTHR22726">
    <property type="entry name" value="METALLOENDOPEPTIDASE OMA1"/>
    <property type="match status" value="1"/>
</dbReference>
<evidence type="ECO:0000256" key="2">
    <source>
        <dbReference type="ARBA" id="ARBA00022723"/>
    </source>
</evidence>
<dbReference type="CDD" id="cd07332">
    <property type="entry name" value="M48C_Oma1_like"/>
    <property type="match status" value="1"/>
</dbReference>
<evidence type="ECO:0000259" key="9">
    <source>
        <dbReference type="Pfam" id="PF23368"/>
    </source>
</evidence>
<dbReference type="Proteomes" id="UP000000422">
    <property type="component" value="Chromosome"/>
</dbReference>
<dbReference type="RefSeq" id="WP_011139364.1">
    <property type="nucleotide sequence ID" value="NC_005090.1"/>
</dbReference>
<feature type="transmembrane region" description="Helical" evidence="7">
    <location>
        <begin position="98"/>
        <end position="118"/>
    </location>
</feature>
<dbReference type="Pfam" id="PF01435">
    <property type="entry name" value="Peptidase_M48"/>
    <property type="match status" value="1"/>
</dbReference>
<dbReference type="GO" id="GO:0016020">
    <property type="term" value="C:membrane"/>
    <property type="evidence" value="ECO:0007669"/>
    <property type="project" value="TreeGrafter"/>
</dbReference>
<proteinExistence type="inferred from homology"/>
<evidence type="ECO:0000256" key="6">
    <source>
        <dbReference type="RuleBase" id="RU003983"/>
    </source>
</evidence>
<dbReference type="Pfam" id="PF23368">
    <property type="entry name" value="DUF7092"/>
    <property type="match status" value="1"/>
</dbReference>
<name>Q7MRA4_WOLSU</name>
<sequence length="334" mass="36422">MSLIEASYFDGESSKAHSVTLEILGDRLELRGEDLQLSLGKKALRMEPSVGEAGGVLHLEAGGEIHGLSLEESKILECWIGGTSPEHLARFFEGKLRYVALSILLALGVLWAGIFYGLPQLSLWVAKQAPASVRLAMDSETLEILDRLYLKESTLSLSRQEEIKRGLERFCAVNECGAHQLLFRSSPVLGANAFALAGEVIILSDELVEKSEHDEEIIAVLAHEIGHLKESHALRMLLQTLGTGVLISVGVGDVGAFADLAAGIPALLLQRGYSREMEREADAFALEGLKRAGIAPRRLAEILLRLDQGDEIPSILLTHPPTKERIEPFLEARP</sequence>
<reference evidence="10 11" key="1">
    <citation type="journal article" date="2003" name="Proc. Natl. Acad. Sci. U.S.A.">
        <title>Complete genome sequence and analysis of Wolinella succinogenes.</title>
        <authorList>
            <person name="Baar C."/>
            <person name="Eppinger M."/>
            <person name="Raddatz G."/>
            <person name="Simon JM."/>
            <person name="Lanz C."/>
            <person name="Klimmek O."/>
            <person name="Nandakumar R."/>
            <person name="Gross R."/>
            <person name="Rosinus A."/>
            <person name="Keller H."/>
            <person name="Jagtap P."/>
            <person name="Linke B."/>
            <person name="Meyer F."/>
            <person name="Lederer H."/>
            <person name="Schuster S.C."/>
        </authorList>
    </citation>
    <scope>NUCLEOTIDE SEQUENCE [LARGE SCALE GENOMIC DNA]</scope>
    <source>
        <strain evidence="11">ATCC 29543 / DSM 1740 / CCUG 13145 / JCM 31913 / LMG 7466 / NCTC 11488 / FDC 602W</strain>
    </source>
</reference>
<keyword evidence="5 6" id="KW-0482">Metalloprotease</keyword>
<dbReference type="PANTHER" id="PTHR22726:SF1">
    <property type="entry name" value="METALLOENDOPEPTIDASE OMA1, MITOCHONDRIAL"/>
    <property type="match status" value="1"/>
</dbReference>
<dbReference type="InterPro" id="IPR001915">
    <property type="entry name" value="Peptidase_M48"/>
</dbReference>
<dbReference type="eggNOG" id="COG0501">
    <property type="taxonomic scope" value="Bacteria"/>
</dbReference>
<evidence type="ECO:0000256" key="5">
    <source>
        <dbReference type="ARBA" id="ARBA00023049"/>
    </source>
</evidence>
<keyword evidence="1 6" id="KW-0645">Protease</keyword>
<keyword evidence="7" id="KW-0472">Membrane</keyword>
<protein>
    <submittedName>
        <fullName evidence="10">Uncharacterized protein</fullName>
    </submittedName>
</protein>
<evidence type="ECO:0000256" key="4">
    <source>
        <dbReference type="ARBA" id="ARBA00022833"/>
    </source>
</evidence>
<feature type="domain" description="DUF7092" evidence="9">
    <location>
        <begin position="4"/>
        <end position="64"/>
    </location>
</feature>
<dbReference type="GO" id="GO:0046872">
    <property type="term" value="F:metal ion binding"/>
    <property type="evidence" value="ECO:0007669"/>
    <property type="project" value="UniProtKB-KW"/>
</dbReference>
<keyword evidence="7" id="KW-0812">Transmembrane</keyword>